<sequence>MICVLSTTSYQSYQDQRLLCVLQYRTNPPHRRVARRRHIGRVSTSRSCGRAIEDVEPGSHRLVTHVHGVIGNLALAKLRQSEDFDLVQETTQMALAPLEGERKNMDEMSPEEAEKEKRAERLEDETTGIERETEELSKKIKKEIGREDAPRENEQHVYCGKSGLFGPMVVLDYAEGILYRKGRESTLYEAKSSASARPKRETPSSSAHRFPINTRYGQEAG</sequence>
<proteinExistence type="predicted"/>
<name>A0A6A6BZ38_ZASCE</name>
<dbReference type="EMBL" id="ML993630">
    <property type="protein sequence ID" value="KAF2160067.1"/>
    <property type="molecule type" value="Genomic_DNA"/>
</dbReference>
<feature type="compositionally biased region" description="Basic and acidic residues" evidence="1">
    <location>
        <begin position="102"/>
        <end position="121"/>
    </location>
</feature>
<dbReference type="RefSeq" id="XP_033660956.1">
    <property type="nucleotide sequence ID" value="XM_033809505.1"/>
</dbReference>
<accession>A0A6A6BZ38</accession>
<organism evidence="2 3">
    <name type="scientific">Zasmidium cellare ATCC 36951</name>
    <dbReference type="NCBI Taxonomy" id="1080233"/>
    <lineage>
        <taxon>Eukaryota</taxon>
        <taxon>Fungi</taxon>
        <taxon>Dikarya</taxon>
        <taxon>Ascomycota</taxon>
        <taxon>Pezizomycotina</taxon>
        <taxon>Dothideomycetes</taxon>
        <taxon>Dothideomycetidae</taxon>
        <taxon>Mycosphaerellales</taxon>
        <taxon>Mycosphaerellaceae</taxon>
        <taxon>Zasmidium</taxon>
    </lineage>
</organism>
<gene>
    <name evidence="2" type="ORF">M409DRAFT_29514</name>
</gene>
<evidence type="ECO:0000256" key="1">
    <source>
        <dbReference type="SAM" id="MobiDB-lite"/>
    </source>
</evidence>
<evidence type="ECO:0000313" key="2">
    <source>
        <dbReference type="EMBL" id="KAF2160067.1"/>
    </source>
</evidence>
<protein>
    <submittedName>
        <fullName evidence="2">Uncharacterized protein</fullName>
    </submittedName>
</protein>
<evidence type="ECO:0000313" key="3">
    <source>
        <dbReference type="Proteomes" id="UP000799537"/>
    </source>
</evidence>
<dbReference type="AlphaFoldDB" id="A0A6A6BZ38"/>
<feature type="region of interest" description="Disordered" evidence="1">
    <location>
        <begin position="186"/>
        <end position="221"/>
    </location>
</feature>
<feature type="region of interest" description="Disordered" evidence="1">
    <location>
        <begin position="102"/>
        <end position="125"/>
    </location>
</feature>
<dbReference type="GeneID" id="54562777"/>
<dbReference type="Proteomes" id="UP000799537">
    <property type="component" value="Unassembled WGS sequence"/>
</dbReference>
<reference evidence="2" key="1">
    <citation type="journal article" date="2020" name="Stud. Mycol.">
        <title>101 Dothideomycetes genomes: a test case for predicting lifestyles and emergence of pathogens.</title>
        <authorList>
            <person name="Haridas S."/>
            <person name="Albert R."/>
            <person name="Binder M."/>
            <person name="Bloem J."/>
            <person name="Labutti K."/>
            <person name="Salamov A."/>
            <person name="Andreopoulos B."/>
            <person name="Baker S."/>
            <person name="Barry K."/>
            <person name="Bills G."/>
            <person name="Bluhm B."/>
            <person name="Cannon C."/>
            <person name="Castanera R."/>
            <person name="Culley D."/>
            <person name="Daum C."/>
            <person name="Ezra D."/>
            <person name="Gonzalez J."/>
            <person name="Henrissat B."/>
            <person name="Kuo A."/>
            <person name="Liang C."/>
            <person name="Lipzen A."/>
            <person name="Lutzoni F."/>
            <person name="Magnuson J."/>
            <person name="Mondo S."/>
            <person name="Nolan M."/>
            <person name="Ohm R."/>
            <person name="Pangilinan J."/>
            <person name="Park H.-J."/>
            <person name="Ramirez L."/>
            <person name="Alfaro M."/>
            <person name="Sun H."/>
            <person name="Tritt A."/>
            <person name="Yoshinaga Y."/>
            <person name="Zwiers L.-H."/>
            <person name="Turgeon B."/>
            <person name="Goodwin S."/>
            <person name="Spatafora J."/>
            <person name="Crous P."/>
            <person name="Grigoriev I."/>
        </authorList>
    </citation>
    <scope>NUCLEOTIDE SEQUENCE</scope>
    <source>
        <strain evidence="2">ATCC 36951</strain>
    </source>
</reference>
<keyword evidence="3" id="KW-1185">Reference proteome</keyword>